<keyword evidence="1" id="KW-0472">Membrane</keyword>
<sequence>MTLPENAEFLEAEEALRPFVSGGQQFSTSRDLGNTATRPHTATMSTSVHTELLDAKLQAIETRMDARIQRIEDKMDAFVDANKETQASVKSLKLTIVLTSISTVVAIVLGVAAFNSTVLNNMVAAFESGKNTSSAQAQVQQQLRDTQVLLDNLKKQQQ</sequence>
<accession>A0ABD4SUM6</accession>
<name>A0ABD4SUM6_9NEIS</name>
<keyword evidence="1" id="KW-0812">Transmembrane</keyword>
<organism evidence="2 3">
    <name type="scientific">Laribacter hongkongensis</name>
    <dbReference type="NCBI Taxonomy" id="168471"/>
    <lineage>
        <taxon>Bacteria</taxon>
        <taxon>Pseudomonadati</taxon>
        <taxon>Pseudomonadota</taxon>
        <taxon>Betaproteobacteria</taxon>
        <taxon>Neisseriales</taxon>
        <taxon>Aquaspirillaceae</taxon>
        <taxon>Laribacter</taxon>
    </lineage>
</organism>
<evidence type="ECO:0000256" key="1">
    <source>
        <dbReference type="SAM" id="Phobius"/>
    </source>
</evidence>
<dbReference type="EMBL" id="JAJAXM010000065">
    <property type="protein sequence ID" value="MCG9027440.1"/>
    <property type="molecule type" value="Genomic_DNA"/>
</dbReference>
<evidence type="ECO:0000313" key="3">
    <source>
        <dbReference type="Proteomes" id="UP001200247"/>
    </source>
</evidence>
<evidence type="ECO:0000313" key="2">
    <source>
        <dbReference type="EMBL" id="MCG9027440.1"/>
    </source>
</evidence>
<dbReference type="RefSeq" id="WP_239882015.1">
    <property type="nucleotide sequence ID" value="NZ_JAJAWK010000011.1"/>
</dbReference>
<gene>
    <name evidence="2" type="ORF">LH440_16360</name>
</gene>
<comment type="caution">
    <text evidence="2">The sequence shown here is derived from an EMBL/GenBank/DDBJ whole genome shotgun (WGS) entry which is preliminary data.</text>
</comment>
<feature type="transmembrane region" description="Helical" evidence="1">
    <location>
        <begin position="92"/>
        <end position="114"/>
    </location>
</feature>
<proteinExistence type="predicted"/>
<keyword evidence="1" id="KW-1133">Transmembrane helix</keyword>
<dbReference type="Proteomes" id="UP001200247">
    <property type="component" value="Unassembled WGS sequence"/>
</dbReference>
<dbReference type="AlphaFoldDB" id="A0ABD4SUM6"/>
<protein>
    <submittedName>
        <fullName evidence="2">Uncharacterized protein</fullName>
    </submittedName>
</protein>
<reference evidence="2 3" key="1">
    <citation type="submission" date="2021-10" db="EMBL/GenBank/DDBJ databases">
        <title>Whole-genome sequencing analysis of Laribacter hongkongensis: virulence gene profiles, carbohydrate-active enzyme prediction, and antimicrobial resistance characterization.</title>
        <authorList>
            <person name="Yuan P."/>
            <person name="Zhan Y."/>
            <person name="Chen D."/>
        </authorList>
    </citation>
    <scope>NUCLEOTIDE SEQUENCE [LARGE SCALE GENOMIC DNA]</scope>
    <source>
        <strain evidence="2 3">W67</strain>
    </source>
</reference>